<keyword evidence="2" id="KW-0328">Glycosyltransferase</keyword>
<dbReference type="EC" id="2.4.-.-" evidence="2"/>
<evidence type="ECO:0000313" key="2">
    <source>
        <dbReference type="EMBL" id="MFD2759371.1"/>
    </source>
</evidence>
<dbReference type="PANTHER" id="PTHR22916:SF3">
    <property type="entry name" value="UDP-GLCNAC:BETAGAL BETA-1,3-N-ACETYLGLUCOSAMINYLTRANSFERASE-LIKE PROTEIN 1"/>
    <property type="match status" value="1"/>
</dbReference>
<keyword evidence="3" id="KW-1185">Reference proteome</keyword>
<dbReference type="EMBL" id="JBHUNE010000013">
    <property type="protein sequence ID" value="MFD2759371.1"/>
    <property type="molecule type" value="Genomic_DNA"/>
</dbReference>
<dbReference type="SUPFAM" id="SSF53448">
    <property type="entry name" value="Nucleotide-diphospho-sugar transferases"/>
    <property type="match status" value="1"/>
</dbReference>
<evidence type="ECO:0000313" key="3">
    <source>
        <dbReference type="Proteomes" id="UP001597492"/>
    </source>
</evidence>
<feature type="domain" description="Glycosyltransferase 2-like" evidence="1">
    <location>
        <begin position="564"/>
        <end position="689"/>
    </location>
</feature>
<gene>
    <name evidence="2" type="ORF">ACFSW7_13380</name>
</gene>
<reference evidence="3" key="1">
    <citation type="journal article" date="2019" name="Int. J. Syst. Evol. Microbiol.">
        <title>The Global Catalogue of Microorganisms (GCM) 10K type strain sequencing project: providing services to taxonomists for standard genome sequencing and annotation.</title>
        <authorList>
            <consortium name="The Broad Institute Genomics Platform"/>
            <consortium name="The Broad Institute Genome Sequencing Center for Infectious Disease"/>
            <person name="Wu L."/>
            <person name="Ma J."/>
        </authorList>
    </citation>
    <scope>NUCLEOTIDE SEQUENCE [LARGE SCALE GENOMIC DNA]</scope>
    <source>
        <strain evidence="3">TISTR 1514</strain>
    </source>
</reference>
<dbReference type="InterPro" id="IPR029044">
    <property type="entry name" value="Nucleotide-diphossugar_trans"/>
</dbReference>
<accession>A0ABW5V0P2</accession>
<comment type="caution">
    <text evidence="2">The sequence shown here is derived from an EMBL/GenBank/DDBJ whole genome shotgun (WGS) entry which is preliminary data.</text>
</comment>
<dbReference type="Pfam" id="PF00535">
    <property type="entry name" value="Glycos_transf_2"/>
    <property type="match status" value="1"/>
</dbReference>
<dbReference type="InterPro" id="IPR001173">
    <property type="entry name" value="Glyco_trans_2-like"/>
</dbReference>
<evidence type="ECO:0000259" key="1">
    <source>
        <dbReference type="Pfam" id="PF00535"/>
    </source>
</evidence>
<name>A0ABW5V0P2_9MICO</name>
<dbReference type="RefSeq" id="WP_083919661.1">
    <property type="nucleotide sequence ID" value="NZ_JBHUNE010000013.1"/>
</dbReference>
<dbReference type="CDD" id="cd00761">
    <property type="entry name" value="Glyco_tranf_GTA_type"/>
    <property type="match status" value="1"/>
</dbReference>
<dbReference type="Gene3D" id="3.90.550.10">
    <property type="entry name" value="Spore Coat Polysaccharide Biosynthesis Protein SpsA, Chain A"/>
    <property type="match status" value="1"/>
</dbReference>
<dbReference type="Proteomes" id="UP001597492">
    <property type="component" value="Unassembled WGS sequence"/>
</dbReference>
<organism evidence="2 3">
    <name type="scientific">Gulosibacter faecalis</name>
    <dbReference type="NCBI Taxonomy" id="272240"/>
    <lineage>
        <taxon>Bacteria</taxon>
        <taxon>Bacillati</taxon>
        <taxon>Actinomycetota</taxon>
        <taxon>Actinomycetes</taxon>
        <taxon>Micrococcales</taxon>
        <taxon>Microbacteriaceae</taxon>
        <taxon>Gulosibacter</taxon>
    </lineage>
</organism>
<sequence length="886" mass="99026">MKKAEIAARLKELERLSGEASRLARWFAEARDMPRSVSAGLRGELPYVLPSDSVEEYRARESEMIRRNQPTVSALLQQAQSLPTTTGQRWYRPSTARIGIIADTFLAKSLEGTAAFEYLHPDTWHEQVERIDVLLVTSAWRGLNGEWHGVSIMSPARDLIIQEIIPAAKQRNVPVVFYSKEDPPNYSKFIGIARHCDVILTSAEEMLPKYQRDAPGARHFSALPFGVSYLHHNPLGSRRVNDRIWTFAGSWHREKYAQRRTAAMNIFNGLVGAGEQLYIFDRNSELALEKYQFPEALLPNMYHAVDHGDLLQMQRLLPVAINLNSVQNSQTMFANRALELQAMGTLIMSNYNAGLNSQFPHILMPDSEVDARDWAASLTDNDVSRAQLDGVRSAFTGNTAFERMVTILEAAGLEDAAEEIVPDHRMIVVADDRECYEQFIAGQTYDGRTAFITPSQVGDERGGPDGDIVVTLRKTDYPRTYLQDLANGFKFTDADAVEAVASNDVATFEFVEARSTGVDRATWVCEGSDVGEAIASATTAVTVGLAATMGETRETIATAEPELTVIVPVYNNGRHLRYKCMASLRRSSIFSKMKVLLVDDGSTDAETLETVRDLESTFANVHSFSFADGGSGSASRPRNKGLELADTEYVTYLDPDNEAVNDGYAVLLDKVRNMGVDFGIGNMVKFKGTRSVVGNNGVLSPVLKEDFNWEVPEGALSSIKFQPMSIQALVANTAWLKSIGIQQPVGAVGQDSYFFQQMLYYARRVLRIGLPIHSYYAEVANSTVNTLGPKFYEKYIPLEKDRSSWLRRVGLLGSYNETRLEPFVKGWFIKKLERVAPEHQPRCRELIHQLAAYYGPHEWKDEDLRAWFAAVREEVGAERSEEVVKS</sequence>
<dbReference type="PANTHER" id="PTHR22916">
    <property type="entry name" value="GLYCOSYLTRANSFERASE"/>
    <property type="match status" value="1"/>
</dbReference>
<proteinExistence type="predicted"/>
<keyword evidence="2" id="KW-0808">Transferase</keyword>
<dbReference type="GO" id="GO:0016757">
    <property type="term" value="F:glycosyltransferase activity"/>
    <property type="evidence" value="ECO:0007669"/>
    <property type="project" value="UniProtKB-KW"/>
</dbReference>
<protein>
    <submittedName>
        <fullName evidence="2">Glycosyltransferase</fullName>
        <ecNumber evidence="2">2.4.-.-</ecNumber>
    </submittedName>
</protein>